<dbReference type="GO" id="GO:0016491">
    <property type="term" value="F:oxidoreductase activity"/>
    <property type="evidence" value="ECO:0007669"/>
    <property type="project" value="InterPro"/>
</dbReference>
<gene>
    <name evidence="2" type="ORF">CA2015_0278</name>
</gene>
<evidence type="ECO:0000259" key="1">
    <source>
        <dbReference type="PROSITE" id="PS51384"/>
    </source>
</evidence>
<dbReference type="OrthoDB" id="9789468at2"/>
<dbReference type="PRINTS" id="PR00371">
    <property type="entry name" value="FPNCR"/>
</dbReference>
<sequence length="223" mass="25323">MESYQLRILDKSIVTHDTYAFKIEKPKGYPFVPGQATELSLLKEGWEDVRRPFSFTSLPKDDFLEFTIKTYDDHEGVTKRLGDAQVGDKVEIGDAWGAIAYKGEGVFLAGGAGITPFISILRDLRQKNEIGNNRLIFANKTNEDIILFEELKTILGHKFQNIIEKQKDSAFDRGRIDKEYLIKNINDFKRQHFYVCGPEGFIIAVNKALEELGAAPDALVFEK</sequence>
<keyword evidence="3" id="KW-1185">Reference proteome</keyword>
<name>A0A0H4P6I5_9BACT</name>
<dbReference type="InterPro" id="IPR017927">
    <property type="entry name" value="FAD-bd_FR_type"/>
</dbReference>
<dbReference type="Pfam" id="PF00175">
    <property type="entry name" value="NAD_binding_1"/>
    <property type="match status" value="1"/>
</dbReference>
<dbReference type="RefSeq" id="WP_048644292.1">
    <property type="nucleotide sequence ID" value="NZ_CP012040.1"/>
</dbReference>
<dbReference type="Proteomes" id="UP000036520">
    <property type="component" value="Chromosome"/>
</dbReference>
<protein>
    <submittedName>
        <fullName evidence="2">Oxidoreductase FAD/NAD(P)-binding domain protein</fullName>
    </submittedName>
</protein>
<dbReference type="InterPro" id="IPR001433">
    <property type="entry name" value="OxRdtase_FAD/NAD-bd"/>
</dbReference>
<dbReference type="KEGG" id="camu:CA2015_0278"/>
<evidence type="ECO:0000313" key="3">
    <source>
        <dbReference type="Proteomes" id="UP000036520"/>
    </source>
</evidence>
<dbReference type="Gene3D" id="2.40.30.10">
    <property type="entry name" value="Translation factors"/>
    <property type="match status" value="1"/>
</dbReference>
<dbReference type="InterPro" id="IPR039261">
    <property type="entry name" value="FNR_nucleotide-bd"/>
</dbReference>
<accession>A0A0H4P6I5</accession>
<dbReference type="PANTHER" id="PTHR47354">
    <property type="entry name" value="NADH OXIDOREDUCTASE HCR"/>
    <property type="match status" value="1"/>
</dbReference>
<dbReference type="EMBL" id="CP012040">
    <property type="protein sequence ID" value="AKP49759.1"/>
    <property type="molecule type" value="Genomic_DNA"/>
</dbReference>
<organism evidence="2 3">
    <name type="scientific">Cyclobacterium amurskyense</name>
    <dbReference type="NCBI Taxonomy" id="320787"/>
    <lineage>
        <taxon>Bacteria</taxon>
        <taxon>Pseudomonadati</taxon>
        <taxon>Bacteroidota</taxon>
        <taxon>Cytophagia</taxon>
        <taxon>Cytophagales</taxon>
        <taxon>Cyclobacteriaceae</taxon>
        <taxon>Cyclobacterium</taxon>
    </lineage>
</organism>
<dbReference type="PANTHER" id="PTHR47354:SF5">
    <property type="entry name" value="PROTEIN RFBI"/>
    <property type="match status" value="1"/>
</dbReference>
<dbReference type="AlphaFoldDB" id="A0A0H4P6I5"/>
<dbReference type="SUPFAM" id="SSF52343">
    <property type="entry name" value="Ferredoxin reductase-like, C-terminal NADP-linked domain"/>
    <property type="match status" value="1"/>
</dbReference>
<reference evidence="2 3" key="1">
    <citation type="submission" date="2015-07" db="EMBL/GenBank/DDBJ databases">
        <authorList>
            <person name="Kim K.M."/>
        </authorList>
    </citation>
    <scope>NUCLEOTIDE SEQUENCE [LARGE SCALE GENOMIC DNA]</scope>
    <source>
        <strain evidence="2 3">KCTC 12363</strain>
    </source>
</reference>
<evidence type="ECO:0000313" key="2">
    <source>
        <dbReference type="EMBL" id="AKP49759.1"/>
    </source>
</evidence>
<feature type="domain" description="FAD-binding FR-type" evidence="1">
    <location>
        <begin position="1"/>
        <end position="102"/>
    </location>
</feature>
<dbReference type="InterPro" id="IPR017938">
    <property type="entry name" value="Riboflavin_synthase-like_b-brl"/>
</dbReference>
<dbReference type="Gene3D" id="3.40.50.80">
    <property type="entry name" value="Nucleotide-binding domain of ferredoxin-NADP reductase (FNR) module"/>
    <property type="match status" value="1"/>
</dbReference>
<dbReference type="PATRIC" id="fig|320787.5.peg.305"/>
<dbReference type="PROSITE" id="PS51384">
    <property type="entry name" value="FAD_FR"/>
    <property type="match status" value="1"/>
</dbReference>
<dbReference type="PRINTS" id="PR00410">
    <property type="entry name" value="PHEHYDRXLASE"/>
</dbReference>
<dbReference type="InterPro" id="IPR001709">
    <property type="entry name" value="Flavoprot_Pyr_Nucl_cyt_Rdtase"/>
</dbReference>
<proteinExistence type="predicted"/>
<dbReference type="InterPro" id="IPR050415">
    <property type="entry name" value="MRET"/>
</dbReference>
<dbReference type="SUPFAM" id="SSF63380">
    <property type="entry name" value="Riboflavin synthase domain-like"/>
    <property type="match status" value="1"/>
</dbReference>